<reference evidence="1 2" key="1">
    <citation type="journal article" date="2015" name="Genome Announc.">
        <title>Complete Genome Sequence of Spiroplasma turonicum Strain Tab4cT, a Parasite of a Horse Fly, Haematopota sp. (Diptera: Tabanidae).</title>
        <authorList>
            <person name="Davis R.E."/>
            <person name="Shao J."/>
            <person name="Zhao Y."/>
            <person name="Gasparich G.E."/>
            <person name="Gaynor B.J."/>
            <person name="Donofrio N."/>
        </authorList>
    </citation>
    <scope>NUCLEOTIDE SEQUENCE [LARGE SCALE GENOMIC DNA]</scope>
    <source>
        <strain evidence="1 2">Tab4c</strain>
    </source>
</reference>
<dbReference type="AlphaFoldDB" id="A0A0K1P791"/>
<dbReference type="STRING" id="216946.STURO_v1c09400"/>
<keyword evidence="2" id="KW-1185">Reference proteome</keyword>
<dbReference type="PATRIC" id="fig|216946.3.peg.977"/>
<dbReference type="Proteomes" id="UP000067243">
    <property type="component" value="Chromosome"/>
</dbReference>
<evidence type="ECO:0000313" key="2">
    <source>
        <dbReference type="Proteomes" id="UP000067243"/>
    </source>
</evidence>
<proteinExistence type="predicted"/>
<dbReference type="EMBL" id="CP012328">
    <property type="protein sequence ID" value="AKU80191.1"/>
    <property type="molecule type" value="Genomic_DNA"/>
</dbReference>
<dbReference type="OrthoDB" id="389122at2"/>
<name>A0A0K1P791_9MOLU</name>
<organism evidence="1 2">
    <name type="scientific">Spiroplasma turonicum</name>
    <dbReference type="NCBI Taxonomy" id="216946"/>
    <lineage>
        <taxon>Bacteria</taxon>
        <taxon>Bacillati</taxon>
        <taxon>Mycoplasmatota</taxon>
        <taxon>Mollicutes</taxon>
        <taxon>Entomoplasmatales</taxon>
        <taxon>Spiroplasmataceae</taxon>
        <taxon>Spiroplasma</taxon>
    </lineage>
</organism>
<sequence>MFKNDWNELIEAANKVLNNFSKNNKKIIKSLTNFGKKIVKVSSSYIENRKDFFEFIEENYTIFSEEAIKIYMNADIASLIMQLNEGSNDYLILINVFKSLLHSLDSLKKKNLINCVFSLIDREEIDIIKELVYLKEKAIFSKKDKLSENLKKVFKKQNLNEDNFFEMYVKLDFWNDIKALVESSLDTYNYGSNYFKELLSNEDGFEEDMIINIWALLSINLCYLDYLNLNWRS</sequence>
<accession>A0A0K1P791</accession>
<gene>
    <name evidence="1" type="ORF">STURON_00945</name>
</gene>
<dbReference type="KEGG" id="stur:STURON_00945"/>
<dbReference type="RefSeq" id="WP_075048755.1">
    <property type="nucleotide sequence ID" value="NZ_CP012328.1"/>
</dbReference>
<evidence type="ECO:0000313" key="1">
    <source>
        <dbReference type="EMBL" id="AKU80191.1"/>
    </source>
</evidence>
<protein>
    <submittedName>
        <fullName evidence="1">Uncharacterized protein</fullName>
    </submittedName>
</protein>